<accession>A0A8X6NJH0</accession>
<sequence>MGDSELEVGSPGIGSGVRLHRFFGVHALVVPELIGQITSLLGGFFDRTAHDSFSSRNNGVEVIFNLAVRSEVVYAGYRNTGLIAFNTHVAELSAELLCFEMISLQK</sequence>
<proteinExistence type="predicted"/>
<name>A0A8X6NJH0_NEPPI</name>
<keyword evidence="2" id="KW-1185">Reference proteome</keyword>
<gene>
    <name evidence="1" type="ORF">NPIL_220881</name>
</gene>
<dbReference type="EMBL" id="BMAW01058411">
    <property type="protein sequence ID" value="GFT16188.1"/>
    <property type="molecule type" value="Genomic_DNA"/>
</dbReference>
<protein>
    <submittedName>
        <fullName evidence="1">Uncharacterized protein</fullName>
    </submittedName>
</protein>
<dbReference type="AlphaFoldDB" id="A0A8X6NJH0"/>
<comment type="caution">
    <text evidence="1">The sequence shown here is derived from an EMBL/GenBank/DDBJ whole genome shotgun (WGS) entry which is preliminary data.</text>
</comment>
<reference evidence="1" key="1">
    <citation type="submission" date="2020-08" db="EMBL/GenBank/DDBJ databases">
        <title>Multicomponent nature underlies the extraordinary mechanical properties of spider dragline silk.</title>
        <authorList>
            <person name="Kono N."/>
            <person name="Nakamura H."/>
            <person name="Mori M."/>
            <person name="Yoshida Y."/>
            <person name="Ohtoshi R."/>
            <person name="Malay A.D."/>
            <person name="Moran D.A.P."/>
            <person name="Tomita M."/>
            <person name="Numata K."/>
            <person name="Arakawa K."/>
        </authorList>
    </citation>
    <scope>NUCLEOTIDE SEQUENCE</scope>
</reference>
<evidence type="ECO:0000313" key="2">
    <source>
        <dbReference type="Proteomes" id="UP000887013"/>
    </source>
</evidence>
<evidence type="ECO:0000313" key="1">
    <source>
        <dbReference type="EMBL" id="GFT16188.1"/>
    </source>
</evidence>
<organism evidence="1 2">
    <name type="scientific">Nephila pilipes</name>
    <name type="common">Giant wood spider</name>
    <name type="synonym">Nephila maculata</name>
    <dbReference type="NCBI Taxonomy" id="299642"/>
    <lineage>
        <taxon>Eukaryota</taxon>
        <taxon>Metazoa</taxon>
        <taxon>Ecdysozoa</taxon>
        <taxon>Arthropoda</taxon>
        <taxon>Chelicerata</taxon>
        <taxon>Arachnida</taxon>
        <taxon>Araneae</taxon>
        <taxon>Araneomorphae</taxon>
        <taxon>Entelegynae</taxon>
        <taxon>Araneoidea</taxon>
        <taxon>Nephilidae</taxon>
        <taxon>Nephila</taxon>
    </lineage>
</organism>
<dbReference type="Proteomes" id="UP000887013">
    <property type="component" value="Unassembled WGS sequence"/>
</dbReference>